<keyword evidence="3" id="KW-1133">Transmembrane helix</keyword>
<dbReference type="RefSeq" id="WP_313272227.1">
    <property type="nucleotide sequence ID" value="NZ_JASXSX010000001.1"/>
</dbReference>
<evidence type="ECO:0000256" key="3">
    <source>
        <dbReference type="SAM" id="Phobius"/>
    </source>
</evidence>
<feature type="transmembrane region" description="Helical" evidence="3">
    <location>
        <begin position="104"/>
        <end position="121"/>
    </location>
</feature>
<feature type="compositionally biased region" description="Polar residues" evidence="2">
    <location>
        <begin position="1"/>
        <end position="10"/>
    </location>
</feature>
<dbReference type="Pfam" id="PF02632">
    <property type="entry name" value="BioY"/>
    <property type="match status" value="1"/>
</dbReference>
<proteinExistence type="inferred from homology"/>
<dbReference type="EMBL" id="JASXSX010000001">
    <property type="protein sequence ID" value="MDT3766967.1"/>
    <property type="molecule type" value="Genomic_DNA"/>
</dbReference>
<organism evidence="4 5">
    <name type="scientific">Gleimia hominis</name>
    <dbReference type="NCBI Taxonomy" id="595468"/>
    <lineage>
        <taxon>Bacteria</taxon>
        <taxon>Bacillati</taxon>
        <taxon>Actinomycetota</taxon>
        <taxon>Actinomycetes</taxon>
        <taxon>Actinomycetales</taxon>
        <taxon>Actinomycetaceae</taxon>
        <taxon>Gleimia</taxon>
    </lineage>
</organism>
<feature type="transmembrane region" description="Helical" evidence="3">
    <location>
        <begin position="78"/>
        <end position="97"/>
    </location>
</feature>
<dbReference type="PANTHER" id="PTHR34295">
    <property type="entry name" value="BIOTIN TRANSPORTER BIOY"/>
    <property type="match status" value="1"/>
</dbReference>
<evidence type="ECO:0000256" key="2">
    <source>
        <dbReference type="SAM" id="MobiDB-lite"/>
    </source>
</evidence>
<dbReference type="InterPro" id="IPR003784">
    <property type="entry name" value="BioY"/>
</dbReference>
<feature type="compositionally biased region" description="Polar residues" evidence="2">
    <location>
        <begin position="18"/>
        <end position="30"/>
    </location>
</feature>
<feature type="transmembrane region" description="Helical" evidence="3">
    <location>
        <begin position="203"/>
        <end position="225"/>
    </location>
</feature>
<feature type="transmembrane region" description="Helical" evidence="3">
    <location>
        <begin position="127"/>
        <end position="148"/>
    </location>
</feature>
<feature type="transmembrane region" description="Helical" evidence="3">
    <location>
        <begin position="49"/>
        <end position="72"/>
    </location>
</feature>
<feature type="region of interest" description="Disordered" evidence="2">
    <location>
        <begin position="1"/>
        <end position="34"/>
    </location>
</feature>
<evidence type="ECO:0000313" key="5">
    <source>
        <dbReference type="Proteomes" id="UP001247542"/>
    </source>
</evidence>
<evidence type="ECO:0000313" key="4">
    <source>
        <dbReference type="EMBL" id="MDT3766967.1"/>
    </source>
</evidence>
<name>A0ABU3I9B3_9ACTO</name>
<dbReference type="Proteomes" id="UP001247542">
    <property type="component" value="Unassembled WGS sequence"/>
</dbReference>
<feature type="transmembrane region" description="Helical" evidence="3">
    <location>
        <begin position="160"/>
        <end position="183"/>
    </location>
</feature>
<accession>A0ABU3I9B3</accession>
<keyword evidence="3" id="KW-0812">Transmembrane</keyword>
<protein>
    <submittedName>
        <fullName evidence="4">Biotin transporter BioY</fullName>
    </submittedName>
</protein>
<dbReference type="Gene3D" id="1.10.1760.20">
    <property type="match status" value="1"/>
</dbReference>
<reference evidence="4 5" key="1">
    <citation type="submission" date="2023-06" db="EMBL/GenBank/DDBJ databases">
        <title>Draft genome sequence of Gleimia hominis type strain CCUG 57540T.</title>
        <authorList>
            <person name="Salva-Serra F."/>
            <person name="Cardew S."/>
            <person name="Jensie Markopoulos S."/>
            <person name="Ohlen M."/>
            <person name="Inganas E."/>
            <person name="Svensson-Stadler L."/>
            <person name="Moore E.R.B."/>
        </authorList>
    </citation>
    <scope>NUCLEOTIDE SEQUENCE [LARGE SCALE GENOMIC DNA]</scope>
    <source>
        <strain evidence="4 5">CCUG 57540</strain>
    </source>
</reference>
<evidence type="ECO:0000256" key="1">
    <source>
        <dbReference type="ARBA" id="ARBA00010692"/>
    </source>
</evidence>
<sequence>MSQSEKSFSQDSERRSQRTGGQSASRTAGTPVQVARAQRRGNGAMLGQLSINPTVMMIIQVLLGAAVVGLLAQVSVPLWPVPVTGQTLGVLLVGAALGPRRGAGAMVAYMLLGIVGVPWFADFTGGIAAVLKPSFGFIIGFIPSAYVSGKALEGRGPHSLLKLFGWFTLATVLPFVFGLPYMWGVLYSLGKTLSFGGIMSAGLVPFIPGGIIKAALATIILRVFIIARRDDSSATYSGDTK</sequence>
<gene>
    <name evidence="4" type="ORF">QS713_02665</name>
</gene>
<keyword evidence="5" id="KW-1185">Reference proteome</keyword>
<comment type="caution">
    <text evidence="4">The sequence shown here is derived from an EMBL/GenBank/DDBJ whole genome shotgun (WGS) entry which is preliminary data.</text>
</comment>
<keyword evidence="3" id="KW-0472">Membrane</keyword>
<dbReference type="PANTHER" id="PTHR34295:SF1">
    <property type="entry name" value="BIOTIN TRANSPORTER BIOY"/>
    <property type="match status" value="1"/>
</dbReference>
<comment type="similarity">
    <text evidence="1">Belongs to the BioY family.</text>
</comment>